<evidence type="ECO:0000313" key="3">
    <source>
        <dbReference type="EMBL" id="PKY53573.1"/>
    </source>
</evidence>
<keyword evidence="4" id="KW-1185">Reference proteome</keyword>
<keyword evidence="1" id="KW-0472">Membrane</keyword>
<dbReference type="GO" id="GO:0042392">
    <property type="term" value="F:sphingosine-1-phosphate phosphatase activity"/>
    <property type="evidence" value="ECO:0007669"/>
    <property type="project" value="TreeGrafter"/>
</dbReference>
<reference evidence="3 4" key="1">
    <citation type="submission" date="2015-10" db="EMBL/GenBank/DDBJ databases">
        <title>Genome analyses suggest a sexual origin of heterokaryosis in a supposedly ancient asexual fungus.</title>
        <authorList>
            <person name="Ropars J."/>
            <person name="Sedzielewska K."/>
            <person name="Noel J."/>
            <person name="Charron P."/>
            <person name="Farinelli L."/>
            <person name="Marton T."/>
            <person name="Kruger M."/>
            <person name="Pelin A."/>
            <person name="Brachmann A."/>
            <person name="Corradi N."/>
        </authorList>
    </citation>
    <scope>NUCLEOTIDE SEQUENCE [LARGE SCALE GENOMIC DNA]</scope>
    <source>
        <strain evidence="3 4">A4</strain>
    </source>
</reference>
<dbReference type="OrthoDB" id="302705at2759"/>
<feature type="domain" description="Phosphatidic acid phosphatase type 2/haloperoxidase" evidence="2">
    <location>
        <begin position="30"/>
        <end position="152"/>
    </location>
</feature>
<dbReference type="AlphaFoldDB" id="A0A2I1H3Y0"/>
<dbReference type="PANTHER" id="PTHR14969:SF13">
    <property type="entry name" value="AT30094P"/>
    <property type="match status" value="1"/>
</dbReference>
<feature type="transmembrane region" description="Helical" evidence="1">
    <location>
        <begin position="80"/>
        <end position="97"/>
    </location>
</feature>
<dbReference type="Gene3D" id="1.20.144.10">
    <property type="entry name" value="Phosphatidic acid phosphatase type 2/haloperoxidase"/>
    <property type="match status" value="1"/>
</dbReference>
<dbReference type="InterPro" id="IPR000326">
    <property type="entry name" value="PAP2/HPO"/>
</dbReference>
<evidence type="ECO:0000313" key="4">
    <source>
        <dbReference type="Proteomes" id="UP000234323"/>
    </source>
</evidence>
<dbReference type="VEuPathDB" id="FungiDB:RhiirA1_540393"/>
<dbReference type="InterPro" id="IPR036938">
    <property type="entry name" value="PAP2/HPO_sf"/>
</dbReference>
<keyword evidence="1" id="KW-0812">Transmembrane</keyword>
<dbReference type="SUPFAM" id="SSF48317">
    <property type="entry name" value="Acid phosphatase/Vanadium-dependent haloperoxidase"/>
    <property type="match status" value="1"/>
</dbReference>
<dbReference type="Pfam" id="PF01569">
    <property type="entry name" value="PAP2"/>
    <property type="match status" value="1"/>
</dbReference>
<proteinExistence type="predicted"/>
<dbReference type="VEuPathDB" id="FungiDB:RhiirFUN_009488"/>
<organism evidence="3 4">
    <name type="scientific">Rhizophagus irregularis</name>
    <dbReference type="NCBI Taxonomy" id="588596"/>
    <lineage>
        <taxon>Eukaryota</taxon>
        <taxon>Fungi</taxon>
        <taxon>Fungi incertae sedis</taxon>
        <taxon>Mucoromycota</taxon>
        <taxon>Glomeromycotina</taxon>
        <taxon>Glomeromycetes</taxon>
        <taxon>Glomerales</taxon>
        <taxon>Glomeraceae</taxon>
        <taxon>Rhizophagus</taxon>
    </lineage>
</organism>
<dbReference type="UniPathway" id="UPA00378"/>
<dbReference type="VEuPathDB" id="FungiDB:FUN_007268"/>
<evidence type="ECO:0000256" key="1">
    <source>
        <dbReference type="SAM" id="Phobius"/>
    </source>
</evidence>
<gene>
    <name evidence="3" type="ORF">RhiirA4_547721</name>
</gene>
<dbReference type="Proteomes" id="UP000234323">
    <property type="component" value="Unassembled WGS sequence"/>
</dbReference>
<accession>A0A2I1H3Y0</accession>
<sequence>MSLLFFLEHTKIWVSILILCLLNYIRTFHVVFTITGGVFTKITVSILKQIIRQPRPYHVTIPTSQSITIKQRKSYGMPSSHSAIIIYFATFISLQLFNVTTNSSPSVKLFSFLLVFIIALLILWSRIELGHHTTAQVLMGMLLGITFAIFWNNLWVNYWMPFLLELKLDGQLSYVELEIIWKLVDKFINERGWVEENIRMDYFYGNN</sequence>
<evidence type="ECO:0000259" key="2">
    <source>
        <dbReference type="SMART" id="SM00014"/>
    </source>
</evidence>
<keyword evidence="1" id="KW-1133">Transmembrane helix</keyword>
<dbReference type="SMART" id="SM00014">
    <property type="entry name" value="acidPPc"/>
    <property type="match status" value="1"/>
</dbReference>
<dbReference type="PANTHER" id="PTHR14969">
    <property type="entry name" value="SPHINGOSINE-1-PHOSPHATE PHOSPHOHYDROLASE"/>
    <property type="match status" value="1"/>
</dbReference>
<feature type="transmembrane region" description="Helical" evidence="1">
    <location>
        <begin position="12"/>
        <end position="39"/>
    </location>
</feature>
<feature type="transmembrane region" description="Helical" evidence="1">
    <location>
        <begin position="137"/>
        <end position="156"/>
    </location>
</feature>
<feature type="transmembrane region" description="Helical" evidence="1">
    <location>
        <begin position="109"/>
        <end position="125"/>
    </location>
</feature>
<name>A0A2I1H3Y0_9GLOM</name>
<protein>
    <recommendedName>
        <fullName evidence="2">Phosphatidic acid phosphatase type 2/haloperoxidase domain-containing protein</fullName>
    </recommendedName>
</protein>
<comment type="caution">
    <text evidence="3">The sequence shown here is derived from an EMBL/GenBank/DDBJ whole genome shotgun (WGS) entry which is preliminary data.</text>
</comment>
<dbReference type="EMBL" id="LLXI01001420">
    <property type="protein sequence ID" value="PKY53573.1"/>
    <property type="molecule type" value="Genomic_DNA"/>
</dbReference>